<accession>A0A0P7AVL0</accession>
<feature type="transmembrane region" description="Helical" evidence="7">
    <location>
        <begin position="132"/>
        <end position="153"/>
    </location>
</feature>
<dbReference type="GO" id="GO:0016020">
    <property type="term" value="C:membrane"/>
    <property type="evidence" value="ECO:0007669"/>
    <property type="project" value="UniProtKB-SubCell"/>
</dbReference>
<dbReference type="Pfam" id="PF20684">
    <property type="entry name" value="Fung_rhodopsin"/>
    <property type="match status" value="1"/>
</dbReference>
<dbReference type="EMBL" id="LKCW01000056">
    <property type="protein sequence ID" value="KPM41984.1"/>
    <property type="molecule type" value="Genomic_DNA"/>
</dbReference>
<evidence type="ECO:0000313" key="9">
    <source>
        <dbReference type="EMBL" id="KPM41984.1"/>
    </source>
</evidence>
<evidence type="ECO:0000256" key="2">
    <source>
        <dbReference type="ARBA" id="ARBA00022692"/>
    </source>
</evidence>
<keyword evidence="4 7" id="KW-0472">Membrane</keyword>
<protein>
    <recommendedName>
        <fullName evidence="8">Rhodopsin domain-containing protein</fullName>
    </recommendedName>
</protein>
<organism evidence="9 10">
    <name type="scientific">Neonectria ditissima</name>
    <dbReference type="NCBI Taxonomy" id="78410"/>
    <lineage>
        <taxon>Eukaryota</taxon>
        <taxon>Fungi</taxon>
        <taxon>Dikarya</taxon>
        <taxon>Ascomycota</taxon>
        <taxon>Pezizomycotina</taxon>
        <taxon>Sordariomycetes</taxon>
        <taxon>Hypocreomycetidae</taxon>
        <taxon>Hypocreales</taxon>
        <taxon>Nectriaceae</taxon>
        <taxon>Neonectria</taxon>
    </lineage>
</organism>
<keyword evidence="3 7" id="KW-1133">Transmembrane helix</keyword>
<dbReference type="PANTHER" id="PTHR33048">
    <property type="entry name" value="PTH11-LIKE INTEGRAL MEMBRANE PROTEIN (AFU_ORTHOLOGUE AFUA_5G11245)"/>
    <property type="match status" value="1"/>
</dbReference>
<evidence type="ECO:0000256" key="3">
    <source>
        <dbReference type="ARBA" id="ARBA00022989"/>
    </source>
</evidence>
<dbReference type="InterPro" id="IPR052337">
    <property type="entry name" value="SAT4-like"/>
</dbReference>
<feature type="compositionally biased region" description="Basic and acidic residues" evidence="6">
    <location>
        <begin position="328"/>
        <end position="348"/>
    </location>
</feature>
<feature type="transmembrane region" description="Helical" evidence="7">
    <location>
        <begin position="95"/>
        <end position="117"/>
    </location>
</feature>
<keyword evidence="2 7" id="KW-0812">Transmembrane</keyword>
<evidence type="ECO:0000313" key="10">
    <source>
        <dbReference type="Proteomes" id="UP000050424"/>
    </source>
</evidence>
<feature type="compositionally biased region" description="Polar residues" evidence="6">
    <location>
        <begin position="287"/>
        <end position="301"/>
    </location>
</feature>
<evidence type="ECO:0000259" key="8">
    <source>
        <dbReference type="Pfam" id="PF20684"/>
    </source>
</evidence>
<dbReference type="PANTHER" id="PTHR33048:SF2">
    <property type="entry name" value="SRPK"/>
    <property type="match status" value="1"/>
</dbReference>
<evidence type="ECO:0000256" key="5">
    <source>
        <dbReference type="ARBA" id="ARBA00038359"/>
    </source>
</evidence>
<feature type="transmembrane region" description="Helical" evidence="7">
    <location>
        <begin position="7"/>
        <end position="26"/>
    </location>
</feature>
<comment type="caution">
    <text evidence="9">The sequence shown here is derived from an EMBL/GenBank/DDBJ whole genome shotgun (WGS) entry which is preliminary data.</text>
</comment>
<evidence type="ECO:0000256" key="4">
    <source>
        <dbReference type="ARBA" id="ARBA00023136"/>
    </source>
</evidence>
<feature type="domain" description="Rhodopsin" evidence="8">
    <location>
        <begin position="20"/>
        <end position="271"/>
    </location>
</feature>
<comment type="similarity">
    <text evidence="5">Belongs to the SAT4 family.</text>
</comment>
<dbReference type="Proteomes" id="UP000050424">
    <property type="component" value="Unassembled WGS sequence"/>
</dbReference>
<evidence type="ECO:0000256" key="1">
    <source>
        <dbReference type="ARBA" id="ARBA00004141"/>
    </source>
</evidence>
<feature type="region of interest" description="Disordered" evidence="6">
    <location>
        <begin position="287"/>
        <end position="396"/>
    </location>
</feature>
<feature type="transmembrane region" description="Helical" evidence="7">
    <location>
        <begin position="213"/>
        <end position="235"/>
    </location>
</feature>
<feature type="transmembrane region" description="Helical" evidence="7">
    <location>
        <begin position="38"/>
        <end position="57"/>
    </location>
</feature>
<feature type="transmembrane region" description="Helical" evidence="7">
    <location>
        <begin position="174"/>
        <end position="193"/>
    </location>
</feature>
<name>A0A0P7AVL0_9HYPO</name>
<sequence>MAIEEQFILLSLGLVTIAVRVSVRWQQVGPSNWQLDDYLMPITGMVFTAEVVAAYLVGAKFQGMTNSYIDDEQRAAIDPDSTEYYNRQWGSKIQVIGWSLYAFILWALKFCVTAFYSRLTSGLQQLKLRVRIAYILLAVTYAVVALTILLSCYPTRKFWQINPDPGTLCRPTNSPAYVLVVVIPNILTDLYLLSIPLPLLWGVNISLRKKLTLMILFSGAIFVIMAGTIRAVVILSAGLDGAISGSAWACRETFVSIIVTNLPIIQPLIRRGASKIGLSALFSRTSPTTRESHQLTSNPTAGSKFDTSRKRGPSRHPISNAQVTAWASDEHILPEDGDGRSTTTKEPEVNVGILVAQEIRVQSDPLPDDSGASTDPRRDDWGYQSSSTREERAYRQ</sequence>
<keyword evidence="10" id="KW-1185">Reference proteome</keyword>
<dbReference type="AlphaFoldDB" id="A0A0P7AVL0"/>
<evidence type="ECO:0000256" key="7">
    <source>
        <dbReference type="SAM" id="Phobius"/>
    </source>
</evidence>
<dbReference type="OrthoDB" id="2988756at2759"/>
<comment type="subcellular location">
    <subcellularLocation>
        <location evidence="1">Membrane</location>
        <topology evidence="1">Multi-pass membrane protein</topology>
    </subcellularLocation>
</comment>
<evidence type="ECO:0000256" key="6">
    <source>
        <dbReference type="SAM" id="MobiDB-lite"/>
    </source>
</evidence>
<dbReference type="STRING" id="78410.A0A0P7AVL0"/>
<dbReference type="InterPro" id="IPR049326">
    <property type="entry name" value="Rhodopsin_dom_fungi"/>
</dbReference>
<reference evidence="9 10" key="1">
    <citation type="submission" date="2015-09" db="EMBL/GenBank/DDBJ databases">
        <title>Draft genome of a European isolate of the apple canker pathogen Neonectria ditissima.</title>
        <authorList>
            <person name="Gomez-Cortecero A."/>
            <person name="Harrison R.J."/>
            <person name="Armitage A.D."/>
        </authorList>
    </citation>
    <scope>NUCLEOTIDE SEQUENCE [LARGE SCALE GENOMIC DNA]</scope>
    <source>
        <strain evidence="9 10">R09/05</strain>
    </source>
</reference>
<proteinExistence type="inferred from homology"/>
<gene>
    <name evidence="9" type="ORF">AK830_g4591</name>
</gene>